<dbReference type="RefSeq" id="XP_044554027.1">
    <property type="nucleotide sequence ID" value="XM_044688145.1"/>
</dbReference>
<feature type="region of interest" description="Disordered" evidence="4">
    <location>
        <begin position="1"/>
        <end position="28"/>
    </location>
</feature>
<name>A0AA88GW49_NAELO</name>
<dbReference type="AlphaFoldDB" id="A0AA88GW49"/>
<evidence type="ECO:0000256" key="4">
    <source>
        <dbReference type="SAM" id="MobiDB-lite"/>
    </source>
</evidence>
<organism evidence="6 7">
    <name type="scientific">Naegleria lovaniensis</name>
    <name type="common">Amoeba</name>
    <dbReference type="NCBI Taxonomy" id="51637"/>
    <lineage>
        <taxon>Eukaryota</taxon>
        <taxon>Discoba</taxon>
        <taxon>Heterolobosea</taxon>
        <taxon>Tetramitia</taxon>
        <taxon>Eutetramitia</taxon>
        <taxon>Vahlkampfiidae</taxon>
        <taxon>Naegleria</taxon>
    </lineage>
</organism>
<evidence type="ECO:0000313" key="7">
    <source>
        <dbReference type="Proteomes" id="UP000816034"/>
    </source>
</evidence>
<dbReference type="InterPro" id="IPR001910">
    <property type="entry name" value="Inosine/uridine_hydrolase_dom"/>
</dbReference>
<evidence type="ECO:0000256" key="1">
    <source>
        <dbReference type="ARBA" id="ARBA00009176"/>
    </source>
</evidence>
<dbReference type="Proteomes" id="UP000816034">
    <property type="component" value="Unassembled WGS sequence"/>
</dbReference>
<gene>
    <name evidence="6" type="ORF">C9374_012385</name>
</gene>
<evidence type="ECO:0000313" key="6">
    <source>
        <dbReference type="EMBL" id="KAG2392133.1"/>
    </source>
</evidence>
<keyword evidence="2" id="KW-0378">Hydrolase</keyword>
<dbReference type="Gene3D" id="3.90.245.10">
    <property type="entry name" value="Ribonucleoside hydrolase-like"/>
    <property type="match status" value="1"/>
</dbReference>
<dbReference type="GeneID" id="68104839"/>
<evidence type="ECO:0000256" key="3">
    <source>
        <dbReference type="ARBA" id="ARBA00023295"/>
    </source>
</evidence>
<proteinExistence type="inferred from homology"/>
<feature type="domain" description="Inosine/uridine-preferring nucleoside hydrolase" evidence="5">
    <location>
        <begin position="101"/>
        <end position="427"/>
    </location>
</feature>
<keyword evidence="7" id="KW-1185">Reference proteome</keyword>
<comment type="caution">
    <text evidence="6">The sequence shown here is derived from an EMBL/GenBank/DDBJ whole genome shotgun (WGS) entry which is preliminary data.</text>
</comment>
<keyword evidence="3" id="KW-0326">Glycosidase</keyword>
<dbReference type="EMBL" id="PYSW02000005">
    <property type="protein sequence ID" value="KAG2392133.1"/>
    <property type="molecule type" value="Genomic_DNA"/>
</dbReference>
<dbReference type="SUPFAM" id="SSF53590">
    <property type="entry name" value="Nucleoside hydrolase"/>
    <property type="match status" value="1"/>
</dbReference>
<evidence type="ECO:0000256" key="2">
    <source>
        <dbReference type="ARBA" id="ARBA00022801"/>
    </source>
</evidence>
<protein>
    <recommendedName>
        <fullName evidence="5">Inosine/uridine-preferring nucleoside hydrolase domain-containing protein</fullName>
    </recommendedName>
</protein>
<dbReference type="InterPro" id="IPR023186">
    <property type="entry name" value="IUNH"/>
</dbReference>
<sequence>MGQNNQQFSSLNNNNTNHQNSHNTHSNPFTERISEIKNRLNDFNDESLDNILKAQQHPYDGTRIRGYENSNNNQDHHHFLVPNHDDKVSTQNSSELVVHHLIFDTDIASDIDDSLALLSLLHLPRECVRIVGVTTVYGHVEIRSAVSRKIIQAHEQDLNFKLDIPVVTGSNYPMNEPVVLPCWHSETEGIGLFSDDEIQELKNQRNCFLDRHELEKVYSKQAAEFIVEKAQELNGNLTIVSLGGLTNVAMALKLNPHLPELVNKLVYMGGGVVPVDHDLPQIFERGKEYHCHSCHNIRQDQYAAAMVFSAGFNFFCVGHTVTHSIWFEGPIVDEMRSLSFHRGSNPYANDQIIEEYQPNYLRASHVVGTLLDVWLKHRTCVFHTPIKGTCPHDALTTYEAIFTERFLNYVRGHFVVNEQDGRTCFLYDPNGNAHIAISWKDGMVDHMMDLLQETMFKSLNSMDDLKKFGL</sequence>
<dbReference type="InterPro" id="IPR036452">
    <property type="entry name" value="Ribo_hydro-like"/>
</dbReference>
<dbReference type="Pfam" id="PF01156">
    <property type="entry name" value="IU_nuc_hydro"/>
    <property type="match status" value="1"/>
</dbReference>
<dbReference type="GO" id="GO:0008477">
    <property type="term" value="F:purine nucleosidase activity"/>
    <property type="evidence" value="ECO:0007669"/>
    <property type="project" value="TreeGrafter"/>
</dbReference>
<dbReference type="PANTHER" id="PTHR12304:SF4">
    <property type="entry name" value="URIDINE NUCLEOSIDASE"/>
    <property type="match status" value="1"/>
</dbReference>
<accession>A0AA88GW49</accession>
<evidence type="ECO:0000259" key="5">
    <source>
        <dbReference type="Pfam" id="PF01156"/>
    </source>
</evidence>
<feature type="compositionally biased region" description="Low complexity" evidence="4">
    <location>
        <begin position="1"/>
        <end position="27"/>
    </location>
</feature>
<reference evidence="6 7" key="1">
    <citation type="journal article" date="2018" name="BMC Genomics">
        <title>The genome of Naegleria lovaniensis, the basis for a comparative approach to unravel pathogenicity factors of the human pathogenic amoeba N. fowleri.</title>
        <authorList>
            <person name="Liechti N."/>
            <person name="Schurch N."/>
            <person name="Bruggmann R."/>
            <person name="Wittwer M."/>
        </authorList>
    </citation>
    <scope>NUCLEOTIDE SEQUENCE [LARGE SCALE GENOMIC DNA]</scope>
    <source>
        <strain evidence="6 7">ATCC 30569</strain>
    </source>
</reference>
<comment type="similarity">
    <text evidence="1">Belongs to the IUNH family.</text>
</comment>
<dbReference type="GO" id="GO:0005829">
    <property type="term" value="C:cytosol"/>
    <property type="evidence" value="ECO:0007669"/>
    <property type="project" value="TreeGrafter"/>
</dbReference>
<dbReference type="PANTHER" id="PTHR12304">
    <property type="entry name" value="INOSINE-URIDINE PREFERRING NUCLEOSIDE HYDROLASE"/>
    <property type="match status" value="1"/>
</dbReference>
<dbReference type="GO" id="GO:0006152">
    <property type="term" value="P:purine nucleoside catabolic process"/>
    <property type="evidence" value="ECO:0007669"/>
    <property type="project" value="TreeGrafter"/>
</dbReference>